<dbReference type="GO" id="GO:0009378">
    <property type="term" value="F:four-way junction helicase activity"/>
    <property type="evidence" value="ECO:0007669"/>
    <property type="project" value="TreeGrafter"/>
</dbReference>
<dbReference type="GO" id="GO:0000724">
    <property type="term" value="P:double-strand break repair via homologous recombination"/>
    <property type="evidence" value="ECO:0007669"/>
    <property type="project" value="TreeGrafter"/>
</dbReference>
<dbReference type="PANTHER" id="PTHR13710:SF120">
    <property type="entry name" value="BIFUNCTIONAL 3'-5' EXONUCLEASE_ATP-DEPENDENT HELICASE WRN"/>
    <property type="match status" value="1"/>
</dbReference>
<evidence type="ECO:0000259" key="4">
    <source>
        <dbReference type="PROSITE" id="PS51194"/>
    </source>
</evidence>
<dbReference type="EC" id="5.6.2.4" evidence="3"/>
<comment type="catalytic activity">
    <reaction evidence="2">
        <text>Couples ATP hydrolysis with the unwinding of duplex DNA by translocating in the 3'-5' direction.</text>
        <dbReference type="EC" id="5.6.2.4"/>
    </reaction>
</comment>
<dbReference type="SUPFAM" id="SSF52540">
    <property type="entry name" value="P-loop containing nucleoside triphosphate hydrolases"/>
    <property type="match status" value="1"/>
</dbReference>
<dbReference type="EMBL" id="MU155233">
    <property type="protein sequence ID" value="KAF9478507.1"/>
    <property type="molecule type" value="Genomic_DNA"/>
</dbReference>
<proteinExistence type="inferred from homology"/>
<dbReference type="InterPro" id="IPR001650">
    <property type="entry name" value="Helicase_C-like"/>
</dbReference>
<dbReference type="InterPro" id="IPR027417">
    <property type="entry name" value="P-loop_NTPase"/>
</dbReference>
<comment type="caution">
    <text evidence="5">The sequence shown here is derived from an EMBL/GenBank/DDBJ whole genome shotgun (WGS) entry which is preliminary data.</text>
</comment>
<dbReference type="Proteomes" id="UP000807469">
    <property type="component" value="Unassembled WGS sequence"/>
</dbReference>
<evidence type="ECO:0000313" key="6">
    <source>
        <dbReference type="Proteomes" id="UP000807469"/>
    </source>
</evidence>
<dbReference type="Pfam" id="PF00271">
    <property type="entry name" value="Helicase_C"/>
    <property type="match status" value="1"/>
</dbReference>
<comment type="similarity">
    <text evidence="1">Belongs to the helicase family. RecQ subfamily.</text>
</comment>
<evidence type="ECO:0000313" key="5">
    <source>
        <dbReference type="EMBL" id="KAF9478507.1"/>
    </source>
</evidence>
<keyword evidence="6" id="KW-1185">Reference proteome</keyword>
<dbReference type="SMART" id="SM00490">
    <property type="entry name" value="HELICc"/>
    <property type="match status" value="1"/>
</dbReference>
<evidence type="ECO:0000256" key="2">
    <source>
        <dbReference type="ARBA" id="ARBA00034617"/>
    </source>
</evidence>
<name>A0A9P6CTK5_9AGAR</name>
<accession>A0A9P6CTK5</accession>
<dbReference type="PANTHER" id="PTHR13710">
    <property type="entry name" value="DNA HELICASE RECQ FAMILY MEMBER"/>
    <property type="match status" value="1"/>
</dbReference>
<protein>
    <recommendedName>
        <fullName evidence="3">DNA 3'-5' helicase</fullName>
        <ecNumber evidence="3">5.6.2.4</ecNumber>
    </recommendedName>
</protein>
<feature type="non-terminal residue" evidence="5">
    <location>
        <position position="1"/>
    </location>
</feature>
<dbReference type="OrthoDB" id="3260945at2759"/>
<feature type="domain" description="Helicase C-terminal" evidence="4">
    <location>
        <begin position="97"/>
        <end position="241"/>
    </location>
</feature>
<dbReference type="PROSITE" id="PS51194">
    <property type="entry name" value="HELICASE_CTER"/>
    <property type="match status" value="1"/>
</dbReference>
<dbReference type="GO" id="GO:0043138">
    <property type="term" value="F:3'-5' DNA helicase activity"/>
    <property type="evidence" value="ECO:0007669"/>
    <property type="project" value="UniProtKB-EC"/>
</dbReference>
<dbReference type="GO" id="GO:0005737">
    <property type="term" value="C:cytoplasm"/>
    <property type="evidence" value="ECO:0007669"/>
    <property type="project" value="TreeGrafter"/>
</dbReference>
<dbReference type="AlphaFoldDB" id="A0A9P6CTK5"/>
<dbReference type="GO" id="GO:0005694">
    <property type="term" value="C:chromosome"/>
    <property type="evidence" value="ECO:0007669"/>
    <property type="project" value="TreeGrafter"/>
</dbReference>
<organism evidence="5 6">
    <name type="scientific">Pholiota conissans</name>
    <dbReference type="NCBI Taxonomy" id="109636"/>
    <lineage>
        <taxon>Eukaryota</taxon>
        <taxon>Fungi</taxon>
        <taxon>Dikarya</taxon>
        <taxon>Basidiomycota</taxon>
        <taxon>Agaricomycotina</taxon>
        <taxon>Agaricomycetes</taxon>
        <taxon>Agaricomycetidae</taxon>
        <taxon>Agaricales</taxon>
        <taxon>Agaricineae</taxon>
        <taxon>Strophariaceae</taxon>
        <taxon>Pholiota</taxon>
    </lineage>
</organism>
<gene>
    <name evidence="5" type="ORF">BDN70DRAFT_808755</name>
</gene>
<evidence type="ECO:0000256" key="3">
    <source>
        <dbReference type="ARBA" id="ARBA00034808"/>
    </source>
</evidence>
<reference evidence="5" key="1">
    <citation type="submission" date="2020-11" db="EMBL/GenBank/DDBJ databases">
        <authorList>
            <consortium name="DOE Joint Genome Institute"/>
            <person name="Ahrendt S."/>
            <person name="Riley R."/>
            <person name="Andreopoulos W."/>
            <person name="Labutti K."/>
            <person name="Pangilinan J."/>
            <person name="Ruiz-Duenas F.J."/>
            <person name="Barrasa J.M."/>
            <person name="Sanchez-Garcia M."/>
            <person name="Camarero S."/>
            <person name="Miyauchi S."/>
            <person name="Serrano A."/>
            <person name="Linde D."/>
            <person name="Babiker R."/>
            <person name="Drula E."/>
            <person name="Ayuso-Fernandez I."/>
            <person name="Pacheco R."/>
            <person name="Padilla G."/>
            <person name="Ferreira P."/>
            <person name="Barriuso J."/>
            <person name="Kellner H."/>
            <person name="Castanera R."/>
            <person name="Alfaro M."/>
            <person name="Ramirez L."/>
            <person name="Pisabarro A.G."/>
            <person name="Kuo A."/>
            <person name="Tritt A."/>
            <person name="Lipzen A."/>
            <person name="He G."/>
            <person name="Yan M."/>
            <person name="Ng V."/>
            <person name="Cullen D."/>
            <person name="Martin F."/>
            <person name="Rosso M.-N."/>
            <person name="Henrissat B."/>
            <person name="Hibbett D."/>
            <person name="Martinez A.T."/>
            <person name="Grigoriev I.V."/>
        </authorList>
    </citation>
    <scope>NUCLEOTIDE SEQUENCE</scope>
    <source>
        <strain evidence="5">CIRM-BRFM 674</strain>
    </source>
</reference>
<dbReference type="Gene3D" id="3.40.50.300">
    <property type="entry name" value="P-loop containing nucleotide triphosphate hydrolases"/>
    <property type="match status" value="2"/>
</dbReference>
<sequence>FRRNLVLLGIDEAHVLDPWGKDFRQAYRQIGLLRNRLPAHTSLVAVTATLCPGKETRSLCSALNLKPGAYHEIRQSSERPNVRMIFKTLTHGLGGYDFPDIAWVFKRGVKAVVYCRTIDLGFRVAYYGWRQYTHGSRPLENVRLWSAVTSPSYNARTLDLFKNNEDTSVIVATIAFGMGMNLKNITDSINLGLPSTFNGLIQQNGRAGRNMDMEARGWTYVRSLAKLKCWTAFQDTWCASF</sequence>
<dbReference type="GO" id="GO:0005634">
    <property type="term" value="C:nucleus"/>
    <property type="evidence" value="ECO:0007669"/>
    <property type="project" value="TreeGrafter"/>
</dbReference>
<evidence type="ECO:0000256" key="1">
    <source>
        <dbReference type="ARBA" id="ARBA00005446"/>
    </source>
</evidence>